<organism evidence="1 2">
    <name type="scientific">Sedimentisphaera cyanobacteriorum</name>
    <dbReference type="NCBI Taxonomy" id="1940790"/>
    <lineage>
        <taxon>Bacteria</taxon>
        <taxon>Pseudomonadati</taxon>
        <taxon>Planctomycetota</taxon>
        <taxon>Phycisphaerae</taxon>
        <taxon>Sedimentisphaerales</taxon>
        <taxon>Sedimentisphaeraceae</taxon>
        <taxon>Sedimentisphaera</taxon>
    </lineage>
</organism>
<dbReference type="Proteomes" id="UP000188273">
    <property type="component" value="Chromosome"/>
</dbReference>
<evidence type="ECO:0008006" key="3">
    <source>
        <dbReference type="Google" id="ProtNLM"/>
    </source>
</evidence>
<reference evidence="2" key="1">
    <citation type="submission" date="2017-02" db="EMBL/GenBank/DDBJ databases">
        <title>Comparative genomics and description of representatives of a novel lineage of planctomycetes thriving in anoxic sediments.</title>
        <authorList>
            <person name="Spring S."/>
            <person name="Bunk B."/>
            <person name="Sproer C."/>
            <person name="Klenk H.-P."/>
        </authorList>
    </citation>
    <scope>NUCLEOTIDE SEQUENCE [LARGE SCALE GENOMIC DNA]</scope>
    <source>
        <strain evidence="2">L21-RPul-D3</strain>
    </source>
</reference>
<keyword evidence="2" id="KW-1185">Reference proteome</keyword>
<dbReference type="AlphaFoldDB" id="A0A1Q2HRY7"/>
<proteinExistence type="predicted"/>
<sequence>MEIKNPYPKEVSYYLDKWDTLENYVLQESSLRKLFTQTYPLNIEMDDVLIKVCSLNDFYSTNIFSPFNVAKHIVGLQIDQRLADRDFNLVNDIATVKVNDHKTINFYSFATKYCSHHLPEDYPIYDSFVEKMLMYFKGKDKFFRFKANDLKHYPTYRKVLMQFRKFYELGDFTLKQIDKYLWQAGKAYFPKKYGA</sequence>
<accession>A0A1Q2HRY7</accession>
<dbReference type="EMBL" id="CP019633">
    <property type="protein sequence ID" value="AQQ10228.1"/>
    <property type="molecule type" value="Genomic_DNA"/>
</dbReference>
<dbReference type="OrthoDB" id="9792813at2"/>
<evidence type="ECO:0000313" key="1">
    <source>
        <dbReference type="EMBL" id="AQQ10228.1"/>
    </source>
</evidence>
<evidence type="ECO:0000313" key="2">
    <source>
        <dbReference type="Proteomes" id="UP000188273"/>
    </source>
</evidence>
<protein>
    <recommendedName>
        <fullName evidence="3">30S ribosomal protein S17</fullName>
    </recommendedName>
</protein>
<name>A0A1Q2HRY7_9BACT</name>
<dbReference type="KEGG" id="pbu:L21SP3_02056"/>
<dbReference type="STRING" id="1940790.L21SP3_02056"/>
<gene>
    <name evidence="1" type="ORF">L21SP3_02056</name>
</gene>
<dbReference type="RefSeq" id="WP_077541244.1">
    <property type="nucleotide sequence ID" value="NZ_CP019633.1"/>
</dbReference>